<sequence>MYKYKIQQHLLMAIAEGISCELICDSIRVEGLVRRWDDVLAISCELICDSVRAEVLVRRWDDVLAISCELICDSVTVEGLELVTQLLIQQPEDPIIFTKQCVQHINTCRCYDANEIAIRLKRMLMSGILHESGWALVDIPRNKKEARAMQRVGIIPTHVIQIIPPCAEDEIQEKKDAKQYDYKKTLQGLREAYANLLIVSCGSLAFYFINYPKVEVEAGTKTIHGLGKDCATLIKVRRKHYGAPSLFRIALIGPQGSGRRSLAKHISERFNLVYGNVCIYVCTDIPRFFKVCFTLLCFYKKTYIYKFSLIERNPKKIFALTKEVPYKFCLLYTSRTEACLRETALGEMLRLCEHKCKEKVKLEARVQIIEQYVLENDCLKRGWILIGYPKTVEEFKLLDMISTPPNRVIVLKMDVQMCGESSLNRRCDIITKSEHDLTSCESSATDPDSKLDVYSNDYKDIIEQDLREYEENIDAIMRYAGKTASVIDATGEKKCVRERLEACLMRPAPSAKPRVPQPPPMIDPMSIEFDPDDEPDPSIFDDIRAPEPKYSFI</sequence>
<evidence type="ECO:0008006" key="7">
    <source>
        <dbReference type="Google" id="ProtNLM"/>
    </source>
</evidence>
<evidence type="ECO:0000256" key="1">
    <source>
        <dbReference type="ARBA" id="ARBA00022679"/>
    </source>
</evidence>
<comment type="caution">
    <text evidence="5">The sequence shown here is derived from an EMBL/GenBank/DDBJ whole genome shotgun (WGS) entry which is preliminary data.</text>
</comment>
<dbReference type="EMBL" id="QBLH01003067">
    <property type="protein sequence ID" value="TGZ45753.1"/>
    <property type="molecule type" value="Genomic_DNA"/>
</dbReference>
<keyword evidence="6" id="KW-1185">Reference proteome</keyword>
<dbReference type="GO" id="GO:0019205">
    <property type="term" value="F:nucleobase-containing compound kinase activity"/>
    <property type="evidence" value="ECO:0007669"/>
    <property type="project" value="InterPro"/>
</dbReference>
<dbReference type="PANTHER" id="PTHR23359">
    <property type="entry name" value="NUCLEOTIDE KINASE"/>
    <property type="match status" value="1"/>
</dbReference>
<dbReference type="InterPro" id="IPR000850">
    <property type="entry name" value="Adenylat/UMP-CMP_kin"/>
</dbReference>
<evidence type="ECO:0000313" key="5">
    <source>
        <dbReference type="EMBL" id="TGZ45753.1"/>
    </source>
</evidence>
<feature type="region of interest" description="Disordered" evidence="4">
    <location>
        <begin position="509"/>
        <end position="543"/>
    </location>
</feature>
<evidence type="ECO:0000313" key="6">
    <source>
        <dbReference type="Proteomes" id="UP000310200"/>
    </source>
</evidence>
<name>A0A4S2K8Z3_9HYME</name>
<dbReference type="Proteomes" id="UP000310200">
    <property type="component" value="Unassembled WGS sequence"/>
</dbReference>
<accession>A0A4S2K8Z3</accession>
<keyword evidence="3" id="KW-0418">Kinase</keyword>
<evidence type="ECO:0000256" key="4">
    <source>
        <dbReference type="SAM" id="MobiDB-lite"/>
    </source>
</evidence>
<dbReference type="GO" id="GO:0005524">
    <property type="term" value="F:ATP binding"/>
    <property type="evidence" value="ECO:0007669"/>
    <property type="project" value="InterPro"/>
</dbReference>
<gene>
    <name evidence="5" type="ORF">DBV15_09436</name>
</gene>
<dbReference type="STRING" id="300112.A0A4S2K8Z3"/>
<dbReference type="GO" id="GO:0006139">
    <property type="term" value="P:nucleobase-containing compound metabolic process"/>
    <property type="evidence" value="ECO:0007669"/>
    <property type="project" value="InterPro"/>
</dbReference>
<dbReference type="Gene3D" id="3.40.50.300">
    <property type="entry name" value="P-loop containing nucleotide triphosphate hydrolases"/>
    <property type="match status" value="1"/>
</dbReference>
<proteinExistence type="predicted"/>
<evidence type="ECO:0000256" key="2">
    <source>
        <dbReference type="ARBA" id="ARBA00022741"/>
    </source>
</evidence>
<evidence type="ECO:0000256" key="3">
    <source>
        <dbReference type="ARBA" id="ARBA00022777"/>
    </source>
</evidence>
<dbReference type="SUPFAM" id="SSF52540">
    <property type="entry name" value="P-loop containing nucleoside triphosphate hydrolases"/>
    <property type="match status" value="1"/>
</dbReference>
<reference evidence="5 6" key="1">
    <citation type="journal article" date="2019" name="Philos. Trans. R. Soc. Lond., B, Biol. Sci.">
        <title>Ant behaviour and brain gene expression of defending hosts depend on the ecological success of the intruding social parasite.</title>
        <authorList>
            <person name="Kaur R."/>
            <person name="Stoldt M."/>
            <person name="Jongepier E."/>
            <person name="Feldmeyer B."/>
            <person name="Menzel F."/>
            <person name="Bornberg-Bauer E."/>
            <person name="Foitzik S."/>
        </authorList>
    </citation>
    <scope>NUCLEOTIDE SEQUENCE [LARGE SCALE GENOMIC DNA]</scope>
    <source>
        <tissue evidence="5">Whole body</tissue>
    </source>
</reference>
<protein>
    <recommendedName>
        <fullName evidence="7">Adenylate kinase 8</fullName>
    </recommendedName>
</protein>
<dbReference type="AlphaFoldDB" id="A0A4S2K8Z3"/>
<keyword evidence="1" id="KW-0808">Transferase</keyword>
<dbReference type="InterPro" id="IPR027417">
    <property type="entry name" value="P-loop_NTPase"/>
</dbReference>
<organism evidence="5 6">
    <name type="scientific">Temnothorax longispinosus</name>
    <dbReference type="NCBI Taxonomy" id="300112"/>
    <lineage>
        <taxon>Eukaryota</taxon>
        <taxon>Metazoa</taxon>
        <taxon>Ecdysozoa</taxon>
        <taxon>Arthropoda</taxon>
        <taxon>Hexapoda</taxon>
        <taxon>Insecta</taxon>
        <taxon>Pterygota</taxon>
        <taxon>Neoptera</taxon>
        <taxon>Endopterygota</taxon>
        <taxon>Hymenoptera</taxon>
        <taxon>Apocrita</taxon>
        <taxon>Aculeata</taxon>
        <taxon>Formicoidea</taxon>
        <taxon>Formicidae</taxon>
        <taxon>Myrmicinae</taxon>
        <taxon>Temnothorax</taxon>
    </lineage>
</organism>
<keyword evidence="2" id="KW-0547">Nucleotide-binding</keyword>